<name>A0A2N5TJV4_9BASI</name>
<comment type="subcellular location">
    <subcellularLocation>
        <location evidence="1">Membrane</location>
        <topology evidence="1">Single-pass type IV membrane protein</topology>
    </subcellularLocation>
</comment>
<evidence type="ECO:0000313" key="10">
    <source>
        <dbReference type="EMBL" id="PLW25761.1"/>
    </source>
</evidence>
<evidence type="ECO:0000256" key="2">
    <source>
        <dbReference type="ARBA" id="ARBA00009063"/>
    </source>
</evidence>
<dbReference type="GO" id="GO:0005886">
    <property type="term" value="C:plasma membrane"/>
    <property type="evidence" value="ECO:0007669"/>
    <property type="project" value="TreeGrafter"/>
</dbReference>
<keyword evidence="4 8" id="KW-1133">Transmembrane helix</keyword>
<feature type="transmembrane region" description="Helical" evidence="8">
    <location>
        <begin position="330"/>
        <end position="347"/>
    </location>
</feature>
<dbReference type="InterPro" id="IPR045242">
    <property type="entry name" value="Syntaxin"/>
</dbReference>
<dbReference type="GO" id="GO:0006906">
    <property type="term" value="P:vesicle fusion"/>
    <property type="evidence" value="ECO:0007669"/>
    <property type="project" value="TreeGrafter"/>
</dbReference>
<comment type="caution">
    <text evidence="10">The sequence shown here is derived from an EMBL/GenBank/DDBJ whole genome shotgun (WGS) entry which is preliminary data.</text>
</comment>
<evidence type="ECO:0000256" key="3">
    <source>
        <dbReference type="ARBA" id="ARBA00022692"/>
    </source>
</evidence>
<evidence type="ECO:0000259" key="9">
    <source>
        <dbReference type="PROSITE" id="PS50192"/>
    </source>
</evidence>
<evidence type="ECO:0000256" key="1">
    <source>
        <dbReference type="ARBA" id="ARBA00004211"/>
    </source>
</evidence>
<feature type="domain" description="T-SNARE coiled-coil homology" evidence="9">
    <location>
        <begin position="256"/>
        <end position="318"/>
    </location>
</feature>
<evidence type="ECO:0000256" key="4">
    <source>
        <dbReference type="ARBA" id="ARBA00022989"/>
    </source>
</evidence>
<proteinExistence type="inferred from homology"/>
<dbReference type="GO" id="GO:0012505">
    <property type="term" value="C:endomembrane system"/>
    <property type="evidence" value="ECO:0007669"/>
    <property type="project" value="TreeGrafter"/>
</dbReference>
<dbReference type="GO" id="GO:0006887">
    <property type="term" value="P:exocytosis"/>
    <property type="evidence" value="ECO:0007669"/>
    <property type="project" value="TreeGrafter"/>
</dbReference>
<dbReference type="Pfam" id="PF00804">
    <property type="entry name" value="Syntaxin"/>
    <property type="match status" value="1"/>
</dbReference>
<dbReference type="GO" id="GO:0006886">
    <property type="term" value="P:intracellular protein transport"/>
    <property type="evidence" value="ECO:0007669"/>
    <property type="project" value="TreeGrafter"/>
</dbReference>
<dbReference type="PANTHER" id="PTHR19957">
    <property type="entry name" value="SYNTAXIN"/>
    <property type="match status" value="1"/>
</dbReference>
<feature type="compositionally biased region" description="Basic and acidic residues" evidence="7">
    <location>
        <begin position="41"/>
        <end position="54"/>
    </location>
</feature>
<dbReference type="PANTHER" id="PTHR19957:SF307">
    <property type="entry name" value="PROTEIN SSO1-RELATED"/>
    <property type="match status" value="1"/>
</dbReference>
<evidence type="ECO:0000256" key="5">
    <source>
        <dbReference type="ARBA" id="ARBA00023136"/>
    </source>
</evidence>
<comment type="similarity">
    <text evidence="2">Belongs to the syntaxin family.</text>
</comment>
<evidence type="ECO:0000256" key="6">
    <source>
        <dbReference type="SAM" id="Coils"/>
    </source>
</evidence>
<feature type="coiled-coil region" evidence="6">
    <location>
        <begin position="287"/>
        <end position="314"/>
    </location>
</feature>
<dbReference type="PROSITE" id="PS50192">
    <property type="entry name" value="T_SNARE"/>
    <property type="match status" value="1"/>
</dbReference>
<dbReference type="InterPro" id="IPR006011">
    <property type="entry name" value="Syntaxin_N"/>
</dbReference>
<evidence type="ECO:0000313" key="11">
    <source>
        <dbReference type="Proteomes" id="UP000235392"/>
    </source>
</evidence>
<dbReference type="SMART" id="SM00397">
    <property type="entry name" value="t_SNARE"/>
    <property type="match status" value="1"/>
</dbReference>
<accession>A0A2N5TJV4</accession>
<dbReference type="CDD" id="cd00179">
    <property type="entry name" value="SynN"/>
    <property type="match status" value="1"/>
</dbReference>
<dbReference type="EMBL" id="PGCI01000510">
    <property type="protein sequence ID" value="PLW25761.1"/>
    <property type="molecule type" value="Genomic_DNA"/>
</dbReference>
<feature type="region of interest" description="Disordered" evidence="7">
    <location>
        <begin position="1"/>
        <end position="54"/>
    </location>
</feature>
<dbReference type="InterPro" id="IPR010989">
    <property type="entry name" value="SNARE"/>
</dbReference>
<dbReference type="GO" id="GO:0005484">
    <property type="term" value="F:SNAP receptor activity"/>
    <property type="evidence" value="ECO:0007669"/>
    <property type="project" value="TreeGrafter"/>
</dbReference>
<dbReference type="Gene3D" id="1.20.58.70">
    <property type="match status" value="1"/>
</dbReference>
<feature type="compositionally biased region" description="Polar residues" evidence="7">
    <location>
        <begin position="25"/>
        <end position="40"/>
    </location>
</feature>
<dbReference type="GO" id="GO:0031201">
    <property type="term" value="C:SNARE complex"/>
    <property type="evidence" value="ECO:0007669"/>
    <property type="project" value="TreeGrafter"/>
</dbReference>
<dbReference type="GO" id="GO:0000149">
    <property type="term" value="F:SNARE binding"/>
    <property type="evidence" value="ECO:0007669"/>
    <property type="project" value="TreeGrafter"/>
</dbReference>
<dbReference type="InterPro" id="IPR000727">
    <property type="entry name" value="T_SNARE_dom"/>
</dbReference>
<evidence type="ECO:0000256" key="8">
    <source>
        <dbReference type="SAM" id="Phobius"/>
    </source>
</evidence>
<dbReference type="Pfam" id="PF05739">
    <property type="entry name" value="SNARE"/>
    <property type="match status" value="1"/>
</dbReference>
<dbReference type="SMART" id="SM00503">
    <property type="entry name" value="SynN"/>
    <property type="match status" value="1"/>
</dbReference>
<evidence type="ECO:0000256" key="7">
    <source>
        <dbReference type="SAM" id="MobiDB-lite"/>
    </source>
</evidence>
<gene>
    <name evidence="10" type="ORF">PCASD_25311</name>
</gene>
<dbReference type="SUPFAM" id="SSF47661">
    <property type="entry name" value="t-snare proteins"/>
    <property type="match status" value="1"/>
</dbReference>
<protein>
    <recommendedName>
        <fullName evidence="9">t-SNARE coiled-coil homology domain-containing protein</fullName>
    </recommendedName>
</protein>
<organism evidence="10 11">
    <name type="scientific">Puccinia coronata f. sp. avenae</name>
    <dbReference type="NCBI Taxonomy" id="200324"/>
    <lineage>
        <taxon>Eukaryota</taxon>
        <taxon>Fungi</taxon>
        <taxon>Dikarya</taxon>
        <taxon>Basidiomycota</taxon>
        <taxon>Pucciniomycotina</taxon>
        <taxon>Pucciniomycetes</taxon>
        <taxon>Pucciniales</taxon>
        <taxon>Pucciniaceae</taxon>
        <taxon>Puccinia</taxon>
    </lineage>
</organism>
<keyword evidence="5 8" id="KW-0472">Membrane</keyword>
<dbReference type="GO" id="GO:0048278">
    <property type="term" value="P:vesicle docking"/>
    <property type="evidence" value="ECO:0007669"/>
    <property type="project" value="TreeGrafter"/>
</dbReference>
<feature type="region of interest" description="Disordered" evidence="7">
    <location>
        <begin position="351"/>
        <end position="379"/>
    </location>
</feature>
<sequence>MARDRLAAMRANQNTNYAPEPSPPSTQFANRMPASRNSPHGSHEELSPKDTDNMDSYEMKEKYLDMSSFMDEVSSLNEGIRVVNENIDRVKEFHNRLLSELDDHQHQSISSQLAALTSETSRLTRNLKNRIRSLQSSISNNLGNNNGDANVRATQVGALKKRFMDAIMKYQSVEQESRQKYKARMERQYRIVKPDASPEEIRQAVDSDDGGQIFSQAVRSCFLLQGTLSCSKLNTSILTTQIVDDVESIWDARAAFNEVKERHEDVKRIEKTITELMEMFNDLATMVEEQDQLIQNVEANAAEVQRDVEQAGQHITKARDSAASARRKRWICFLIVVAAIIAIVIVTQRKNDSNNTGARRTQPKHDDPALQGRQTGGEN</sequence>
<reference evidence="10 11" key="1">
    <citation type="submission" date="2017-11" db="EMBL/GenBank/DDBJ databases">
        <title>De novo assembly and phasing of dikaryotic genomes from two isolates of Puccinia coronata f. sp. avenae, the causal agent of oat crown rust.</title>
        <authorList>
            <person name="Miller M.E."/>
            <person name="Zhang Y."/>
            <person name="Omidvar V."/>
            <person name="Sperschneider J."/>
            <person name="Schwessinger B."/>
            <person name="Raley C."/>
            <person name="Palmer J.M."/>
            <person name="Garnica D."/>
            <person name="Upadhyaya N."/>
            <person name="Rathjen J."/>
            <person name="Taylor J.M."/>
            <person name="Park R.F."/>
            <person name="Dodds P.N."/>
            <person name="Hirsch C.D."/>
            <person name="Kianian S.F."/>
            <person name="Figueroa M."/>
        </authorList>
    </citation>
    <scope>NUCLEOTIDE SEQUENCE [LARGE SCALE GENOMIC DNA]</scope>
    <source>
        <strain evidence="10">12SD80</strain>
    </source>
</reference>
<dbReference type="Proteomes" id="UP000235392">
    <property type="component" value="Unassembled WGS sequence"/>
</dbReference>
<keyword evidence="6" id="KW-0175">Coiled coil</keyword>
<dbReference type="CDD" id="cd15849">
    <property type="entry name" value="SNARE_Sso1"/>
    <property type="match status" value="1"/>
</dbReference>
<dbReference type="AlphaFoldDB" id="A0A2N5TJV4"/>
<keyword evidence="3 8" id="KW-0812">Transmembrane</keyword>